<dbReference type="Pfam" id="PF06114">
    <property type="entry name" value="Peptidase_M78"/>
    <property type="match status" value="1"/>
</dbReference>
<dbReference type="Proteomes" id="UP000062317">
    <property type="component" value="Unassembled WGS sequence"/>
</dbReference>
<feature type="domain" description="IrrE N-terminal-like" evidence="1">
    <location>
        <begin position="2"/>
        <end position="99"/>
    </location>
</feature>
<dbReference type="AlphaFoldDB" id="A0A106DX63"/>
<evidence type="ECO:0000259" key="1">
    <source>
        <dbReference type="Pfam" id="PF06114"/>
    </source>
</evidence>
<organism evidence="2 3">
    <name type="scientific">Burkholderia territorii</name>
    <dbReference type="NCBI Taxonomy" id="1503055"/>
    <lineage>
        <taxon>Bacteria</taxon>
        <taxon>Pseudomonadati</taxon>
        <taxon>Pseudomonadota</taxon>
        <taxon>Betaproteobacteria</taxon>
        <taxon>Burkholderiales</taxon>
        <taxon>Burkholderiaceae</taxon>
        <taxon>Burkholderia</taxon>
        <taxon>Burkholderia cepacia complex</taxon>
    </lineage>
</organism>
<reference evidence="2 3" key="1">
    <citation type="submission" date="2015-11" db="EMBL/GenBank/DDBJ databases">
        <title>Expanding the genomic diversity of Burkholderia species for the development of highly accurate diagnostics.</title>
        <authorList>
            <person name="Sahl J."/>
            <person name="Keim P."/>
            <person name="Wagner D."/>
        </authorList>
    </citation>
    <scope>NUCLEOTIDE SEQUENCE [LARGE SCALE GENOMIC DNA]</scope>
    <source>
        <strain evidence="2 3">MSMB1301WGS</strain>
    </source>
</reference>
<gene>
    <name evidence="2" type="ORF">WT27_17705</name>
</gene>
<keyword evidence="3" id="KW-1185">Reference proteome</keyword>
<dbReference type="Gene3D" id="1.10.10.2910">
    <property type="match status" value="1"/>
</dbReference>
<sequence length="186" mass="20319">MLFTLAHELGHLVAGHLRGSEAACIDEADSLGTLSRSRAKSERFADAFASALLLPAKGVGIALSKLRTILKTTGNLGDVEILYLSRIFGVSFEVAARRCEDLQLVPLGGARSLYEWLVKEHGSPEKRADSLGLPARPDIEFRNVPSELIDVAIDKVRRGELSIGKASSMLRMTIPQFYDYNANTLH</sequence>
<comment type="caution">
    <text evidence="2">The sequence shown here is derived from an EMBL/GenBank/DDBJ whole genome shotgun (WGS) entry which is preliminary data.</text>
</comment>
<evidence type="ECO:0000313" key="3">
    <source>
        <dbReference type="Proteomes" id="UP000062317"/>
    </source>
</evidence>
<proteinExistence type="predicted"/>
<name>A0A106DX63_9BURK</name>
<dbReference type="EMBL" id="LPEQ01000140">
    <property type="protein sequence ID" value="KVV37576.1"/>
    <property type="molecule type" value="Genomic_DNA"/>
</dbReference>
<dbReference type="PANTHER" id="PTHR43236">
    <property type="entry name" value="ANTITOXIN HIGA1"/>
    <property type="match status" value="1"/>
</dbReference>
<protein>
    <recommendedName>
        <fullName evidence="1">IrrE N-terminal-like domain-containing protein</fullName>
    </recommendedName>
</protein>
<dbReference type="InterPro" id="IPR010359">
    <property type="entry name" value="IrrE_HExxH"/>
</dbReference>
<dbReference type="PANTHER" id="PTHR43236:SF2">
    <property type="entry name" value="BLL0069 PROTEIN"/>
    <property type="match status" value="1"/>
</dbReference>
<dbReference type="InterPro" id="IPR052345">
    <property type="entry name" value="Rad_response_metalloprotease"/>
</dbReference>
<evidence type="ECO:0000313" key="2">
    <source>
        <dbReference type="EMBL" id="KVV37576.1"/>
    </source>
</evidence>
<accession>A0A106DX63</accession>